<name>A0A8B8EYP0_CRAVI</name>
<dbReference type="OrthoDB" id="10478863at2759"/>
<organism evidence="1 2">
    <name type="scientific">Crassostrea virginica</name>
    <name type="common">Eastern oyster</name>
    <dbReference type="NCBI Taxonomy" id="6565"/>
    <lineage>
        <taxon>Eukaryota</taxon>
        <taxon>Metazoa</taxon>
        <taxon>Spiralia</taxon>
        <taxon>Lophotrochozoa</taxon>
        <taxon>Mollusca</taxon>
        <taxon>Bivalvia</taxon>
        <taxon>Autobranchia</taxon>
        <taxon>Pteriomorphia</taxon>
        <taxon>Ostreida</taxon>
        <taxon>Ostreoidea</taxon>
        <taxon>Ostreidae</taxon>
        <taxon>Crassostrea</taxon>
    </lineage>
</organism>
<reference evidence="2" key="1">
    <citation type="submission" date="2025-08" db="UniProtKB">
        <authorList>
            <consortium name="RefSeq"/>
        </authorList>
    </citation>
    <scope>IDENTIFICATION</scope>
    <source>
        <tissue evidence="2">Whole sample</tissue>
    </source>
</reference>
<dbReference type="Proteomes" id="UP000694844">
    <property type="component" value="Chromosome 5"/>
</dbReference>
<dbReference type="GeneID" id="111137490"/>
<sequence>MTDSESDVVSYAPYEQEFLGDTNVAYEQQQHWQGFNWDSAEDNNNAYILSTQVLNGLNSTYTVAEMSPEVPSFQLISEGSSIMGLAEPQNHVYISVVPQTEEVTQSNFQMFSTVESVANKASQPSNNYSYNETMDVDRREAHKLRYPSHLLEWSERVKFRHERRFQQLEYHAPDYSTFG</sequence>
<evidence type="ECO:0000313" key="1">
    <source>
        <dbReference type="Proteomes" id="UP000694844"/>
    </source>
</evidence>
<protein>
    <submittedName>
        <fullName evidence="2">Uncharacterized protein LOC111137490 isoform X2</fullName>
    </submittedName>
</protein>
<proteinExistence type="predicted"/>
<accession>A0A8B8EYP0</accession>
<gene>
    <name evidence="2" type="primary">LOC111137490</name>
</gene>
<dbReference type="RefSeq" id="XP_022344668.1">
    <property type="nucleotide sequence ID" value="XM_022488960.1"/>
</dbReference>
<keyword evidence="1" id="KW-1185">Reference proteome</keyword>
<dbReference type="AlphaFoldDB" id="A0A8B8EYP0"/>
<evidence type="ECO:0000313" key="2">
    <source>
        <dbReference type="RefSeq" id="XP_022344668.1"/>
    </source>
</evidence>